<protein>
    <recommendedName>
        <fullName evidence="1">Transposase IS110-like N-terminal domain-containing protein</fullName>
    </recommendedName>
</protein>
<proteinExistence type="predicted"/>
<name>A0A2H9T916_9ZZZZ</name>
<dbReference type="Pfam" id="PF01548">
    <property type="entry name" value="DEDD_Tnp_IS110"/>
    <property type="match status" value="1"/>
</dbReference>
<evidence type="ECO:0000259" key="1">
    <source>
        <dbReference type="Pfam" id="PF01548"/>
    </source>
</evidence>
<dbReference type="GO" id="GO:0004803">
    <property type="term" value="F:transposase activity"/>
    <property type="evidence" value="ECO:0007669"/>
    <property type="project" value="InterPro"/>
</dbReference>
<organism evidence="2">
    <name type="scientific">invertebrate metagenome</name>
    <dbReference type="NCBI Taxonomy" id="1711999"/>
    <lineage>
        <taxon>unclassified sequences</taxon>
        <taxon>metagenomes</taxon>
        <taxon>organismal metagenomes</taxon>
    </lineage>
</organism>
<accession>A0A2H9T916</accession>
<feature type="domain" description="Transposase IS110-like N-terminal" evidence="1">
    <location>
        <begin position="10"/>
        <end position="107"/>
    </location>
</feature>
<dbReference type="GO" id="GO:0006313">
    <property type="term" value="P:DNA transposition"/>
    <property type="evidence" value="ECO:0007669"/>
    <property type="project" value="InterPro"/>
</dbReference>
<dbReference type="PANTHER" id="PTHR33055">
    <property type="entry name" value="TRANSPOSASE FOR INSERTION SEQUENCE ELEMENT IS1111A"/>
    <property type="match status" value="1"/>
</dbReference>
<dbReference type="InterPro" id="IPR002525">
    <property type="entry name" value="Transp_IS110-like_N"/>
</dbReference>
<dbReference type="GO" id="GO:0003677">
    <property type="term" value="F:DNA binding"/>
    <property type="evidence" value="ECO:0007669"/>
    <property type="project" value="InterPro"/>
</dbReference>
<evidence type="ECO:0000313" key="2">
    <source>
        <dbReference type="EMBL" id="PJE79726.1"/>
    </source>
</evidence>
<gene>
    <name evidence="2" type="ORF">CI610_01298</name>
</gene>
<dbReference type="EMBL" id="NSIT01000051">
    <property type="protein sequence ID" value="PJE79726.1"/>
    <property type="molecule type" value="Genomic_DNA"/>
</dbReference>
<reference evidence="2" key="1">
    <citation type="journal article" date="2017" name="Appl. Environ. Microbiol.">
        <title>Molecular characterization of an Endozoicomonas-like organism causing infection in king scallop Pecten maximus L.</title>
        <authorList>
            <person name="Cano I."/>
            <person name="van Aerle R."/>
            <person name="Ross S."/>
            <person name="Verner-Jeffreys D.W."/>
            <person name="Paley R.K."/>
            <person name="Rimmer G."/>
            <person name="Ryder D."/>
            <person name="Hooper P."/>
            <person name="Stone D."/>
            <person name="Feist S.W."/>
        </authorList>
    </citation>
    <scope>NUCLEOTIDE SEQUENCE</scope>
</reference>
<dbReference type="AlphaFoldDB" id="A0A2H9T916"/>
<comment type="caution">
    <text evidence="2">The sequence shown here is derived from an EMBL/GenBank/DDBJ whole genome shotgun (WGS) entry which is preliminary data.</text>
</comment>
<sequence length="147" mass="17133">MMRRLQSKASTLFFAYEAGPCGYWLYRYLCTKVFPCIVAAPSRLPKDKIKTDRRDARTLAIALKNANLTQVYVPSEEDESMQDLIRARTDRVNDLKSAKQRLNSFLLRHDQVYHGKRWSRQHWLLVIRTHVCHHSPKYSAEAIHGCG</sequence>
<dbReference type="InterPro" id="IPR047650">
    <property type="entry name" value="Transpos_IS110"/>
</dbReference>